<sequence length="106" mass="11126">MPSCQFTGVKLGPTAVSVCKQCIKGKARGGKVAEESTRVKLEPTAMSVCKRCMKGKEKGGGVAEEGSHGSNEIEALDESAMPFMSVCRGEARTDSVSVRAAADEEE</sequence>
<reference evidence="1 2" key="1">
    <citation type="submission" date="2024-01" db="EMBL/GenBank/DDBJ databases">
        <title>Genome assemblies of Stephania.</title>
        <authorList>
            <person name="Yang L."/>
        </authorList>
    </citation>
    <scope>NUCLEOTIDE SEQUENCE [LARGE SCALE GENOMIC DNA]</scope>
    <source>
        <strain evidence="1">YNDBR</strain>
        <tissue evidence="1">Leaf</tissue>
    </source>
</reference>
<keyword evidence="2" id="KW-1185">Reference proteome</keyword>
<name>A0AAP0PQX6_9MAGN</name>
<protein>
    <submittedName>
        <fullName evidence="1">Uncharacterized protein</fullName>
    </submittedName>
</protein>
<evidence type="ECO:0000313" key="1">
    <source>
        <dbReference type="EMBL" id="KAK9151404.1"/>
    </source>
</evidence>
<dbReference type="AlphaFoldDB" id="A0AAP0PQX6"/>
<proteinExistence type="predicted"/>
<comment type="caution">
    <text evidence="1">The sequence shown here is derived from an EMBL/GenBank/DDBJ whole genome shotgun (WGS) entry which is preliminary data.</text>
</comment>
<gene>
    <name evidence="1" type="ORF">Syun_009713</name>
</gene>
<dbReference type="Proteomes" id="UP001420932">
    <property type="component" value="Unassembled WGS sequence"/>
</dbReference>
<dbReference type="EMBL" id="JBBNAF010000004">
    <property type="protein sequence ID" value="KAK9151404.1"/>
    <property type="molecule type" value="Genomic_DNA"/>
</dbReference>
<accession>A0AAP0PQX6</accession>
<evidence type="ECO:0000313" key="2">
    <source>
        <dbReference type="Proteomes" id="UP001420932"/>
    </source>
</evidence>
<organism evidence="1 2">
    <name type="scientific">Stephania yunnanensis</name>
    <dbReference type="NCBI Taxonomy" id="152371"/>
    <lineage>
        <taxon>Eukaryota</taxon>
        <taxon>Viridiplantae</taxon>
        <taxon>Streptophyta</taxon>
        <taxon>Embryophyta</taxon>
        <taxon>Tracheophyta</taxon>
        <taxon>Spermatophyta</taxon>
        <taxon>Magnoliopsida</taxon>
        <taxon>Ranunculales</taxon>
        <taxon>Menispermaceae</taxon>
        <taxon>Menispermoideae</taxon>
        <taxon>Cissampelideae</taxon>
        <taxon>Stephania</taxon>
    </lineage>
</organism>